<name>A0ABT3WWY2_9CORY</name>
<proteinExistence type="predicted"/>
<accession>A0ABT3WWY2</accession>
<comment type="caution">
    <text evidence="1">The sequence shown here is derived from an EMBL/GenBank/DDBJ whole genome shotgun (WGS) entry which is preliminary data.</text>
</comment>
<protein>
    <submittedName>
        <fullName evidence="1">Uncharacterized protein</fullName>
    </submittedName>
</protein>
<dbReference type="Proteomes" id="UP001081709">
    <property type="component" value="Unassembled WGS sequence"/>
</dbReference>
<gene>
    <name evidence="1" type="ORF">OS125_04445</name>
</gene>
<dbReference type="RefSeq" id="WP_200251457.1">
    <property type="nucleotide sequence ID" value="NZ_JAENIQ020000003.1"/>
</dbReference>
<evidence type="ECO:0000313" key="1">
    <source>
        <dbReference type="EMBL" id="MCX7444496.1"/>
    </source>
</evidence>
<sequence>MNVTVHRYLVGEAVRARLFAQGVHRSPAYLVTLRLTAPTGERIVPSVARDWALAVAGPDSGDCVFELTAEPAPTFCWLVEQSFRPVPAPDHFFDGHPCAA</sequence>
<organism evidence="1 2">
    <name type="scientific">Corynebacterium pygosceleis</name>
    <dbReference type="NCBI Taxonomy" id="2800406"/>
    <lineage>
        <taxon>Bacteria</taxon>
        <taxon>Bacillati</taxon>
        <taxon>Actinomycetota</taxon>
        <taxon>Actinomycetes</taxon>
        <taxon>Mycobacteriales</taxon>
        <taxon>Corynebacteriaceae</taxon>
        <taxon>Corynebacterium</taxon>
    </lineage>
</organism>
<keyword evidence="2" id="KW-1185">Reference proteome</keyword>
<dbReference type="EMBL" id="JAPMKV010000002">
    <property type="protein sequence ID" value="MCX7444496.1"/>
    <property type="molecule type" value="Genomic_DNA"/>
</dbReference>
<evidence type="ECO:0000313" key="2">
    <source>
        <dbReference type="Proteomes" id="UP001081709"/>
    </source>
</evidence>
<reference evidence="1" key="1">
    <citation type="submission" date="2022-11" db="EMBL/GenBank/DDBJ databases">
        <title>Corynebacterium sp. isolated from Penguins.</title>
        <authorList>
            <person name="Sedlar K."/>
            <person name="Svec P."/>
        </authorList>
    </citation>
    <scope>NUCLEOTIDE SEQUENCE</scope>
    <source>
        <strain evidence="1">P7003</strain>
    </source>
</reference>